<dbReference type="InterPro" id="IPR009061">
    <property type="entry name" value="DNA-bd_dom_put_sf"/>
</dbReference>
<comment type="caution">
    <text evidence="3">The sequence shown here is derived from an EMBL/GenBank/DDBJ whole genome shotgun (WGS) entry which is preliminary data.</text>
</comment>
<dbReference type="InterPro" id="IPR000551">
    <property type="entry name" value="MerR-type_HTH_dom"/>
</dbReference>
<feature type="region of interest" description="Disordered" evidence="1">
    <location>
        <begin position="32"/>
        <end position="60"/>
    </location>
</feature>
<accession>A0A561SY06</accession>
<name>A0A561SY06_9PSEU</name>
<protein>
    <submittedName>
        <fullName evidence="3">Excisionase family DNA binding protein</fullName>
    </submittedName>
</protein>
<dbReference type="GO" id="GO:0003677">
    <property type="term" value="F:DNA binding"/>
    <property type="evidence" value="ECO:0007669"/>
    <property type="project" value="InterPro"/>
</dbReference>
<organism evidence="3 4">
    <name type="scientific">Pseudonocardia hierapolitana</name>
    <dbReference type="NCBI Taxonomy" id="1128676"/>
    <lineage>
        <taxon>Bacteria</taxon>
        <taxon>Bacillati</taxon>
        <taxon>Actinomycetota</taxon>
        <taxon>Actinomycetes</taxon>
        <taxon>Pseudonocardiales</taxon>
        <taxon>Pseudonocardiaceae</taxon>
        <taxon>Pseudonocardia</taxon>
    </lineage>
</organism>
<proteinExistence type="predicted"/>
<dbReference type="Proteomes" id="UP000321261">
    <property type="component" value="Unassembled WGS sequence"/>
</dbReference>
<dbReference type="Pfam" id="PF00376">
    <property type="entry name" value="MerR"/>
    <property type="match status" value="1"/>
</dbReference>
<gene>
    <name evidence="3" type="ORF">FHX44_115678</name>
</gene>
<dbReference type="GO" id="GO:0006355">
    <property type="term" value="P:regulation of DNA-templated transcription"/>
    <property type="evidence" value="ECO:0007669"/>
    <property type="project" value="InterPro"/>
</dbReference>
<feature type="domain" description="HTH merR-type" evidence="2">
    <location>
        <begin position="5"/>
        <end position="39"/>
    </location>
</feature>
<reference evidence="3 4" key="1">
    <citation type="submission" date="2019-06" db="EMBL/GenBank/DDBJ databases">
        <title>Sequencing the genomes of 1000 actinobacteria strains.</title>
        <authorList>
            <person name="Klenk H.-P."/>
        </authorList>
    </citation>
    <scope>NUCLEOTIDE SEQUENCE [LARGE SCALE GENOMIC DNA]</scope>
    <source>
        <strain evidence="3 4">DSM 45671</strain>
    </source>
</reference>
<dbReference type="EMBL" id="VIWU01000001">
    <property type="protein sequence ID" value="TWF79744.1"/>
    <property type="molecule type" value="Genomic_DNA"/>
</dbReference>
<dbReference type="Gene3D" id="1.10.1660.10">
    <property type="match status" value="1"/>
</dbReference>
<dbReference type="RefSeq" id="WP_246170634.1">
    <property type="nucleotide sequence ID" value="NZ_VIWU01000001.1"/>
</dbReference>
<feature type="compositionally biased region" description="Basic and acidic residues" evidence="1">
    <location>
        <begin position="40"/>
        <end position="60"/>
    </location>
</feature>
<dbReference type="SUPFAM" id="SSF46955">
    <property type="entry name" value="Putative DNA-binding domain"/>
    <property type="match status" value="1"/>
</dbReference>
<evidence type="ECO:0000313" key="3">
    <source>
        <dbReference type="EMBL" id="TWF79744.1"/>
    </source>
</evidence>
<dbReference type="AlphaFoldDB" id="A0A561SY06"/>
<sequence length="60" mass="6761">MPTLTTGELARELGVSHSAILKWAKDGLITPELTTPGGHHRWDAEKVRQQLREQRQRGDS</sequence>
<evidence type="ECO:0000256" key="1">
    <source>
        <dbReference type="SAM" id="MobiDB-lite"/>
    </source>
</evidence>
<evidence type="ECO:0000313" key="4">
    <source>
        <dbReference type="Proteomes" id="UP000321261"/>
    </source>
</evidence>
<evidence type="ECO:0000259" key="2">
    <source>
        <dbReference type="Pfam" id="PF00376"/>
    </source>
</evidence>
<keyword evidence="4" id="KW-1185">Reference proteome</keyword>